<evidence type="ECO:0000313" key="1">
    <source>
        <dbReference type="EMBL" id="QWQ32106.1"/>
    </source>
</evidence>
<proteinExistence type="predicted"/>
<accession>A0A8F1MB10</accession>
<dbReference type="AlphaFoldDB" id="A0A8F1MB10"/>
<dbReference type="Proteomes" id="UP000679129">
    <property type="component" value="Chromosome"/>
</dbReference>
<gene>
    <name evidence="1" type="ORF">KOY48_04475</name>
</gene>
<dbReference type="KEGG" id="mnd:KOY48_04475"/>
<dbReference type="EMBL" id="CP076460">
    <property type="protein sequence ID" value="QWQ32106.1"/>
    <property type="molecule type" value="Genomic_DNA"/>
</dbReference>
<reference evidence="1" key="1">
    <citation type="submission" date="2021-06" db="EMBL/GenBank/DDBJ databases">
        <title>An adapted protocol for Saccharibacteria cultivation: two new species join this phylum of Candidate Phyla Radiations.</title>
        <authorList>
            <person name="Ibrahim A."/>
            <person name="Maatouk M."/>
            <person name="Zgheib R."/>
            <person name="Haddad G."/>
            <person name="Bou Khalil J."/>
            <person name="Raoult D."/>
            <person name="Bittar F."/>
        </authorList>
    </citation>
    <scope>NUCLEOTIDE SEQUENCE</scope>
    <source>
        <strain evidence="1">IHU1</strain>
    </source>
</reference>
<name>A0A8F1MB10_9BACT</name>
<evidence type="ECO:0000313" key="2">
    <source>
        <dbReference type="Proteomes" id="UP000679129"/>
    </source>
</evidence>
<protein>
    <submittedName>
        <fullName evidence="1">Uncharacterized protein</fullName>
    </submittedName>
</protein>
<sequence length="66" mass="7616">MTVFEKGDDLSQLINYDIIVSATGVRGLFKGQMIKTKEQSLLMRELLRKMEKLLAMYLKKCVSVMM</sequence>
<organism evidence="1 2">
    <name type="scientific">Candidatus Minimicrobia naudis</name>
    <dbReference type="NCBI Taxonomy" id="2841263"/>
    <lineage>
        <taxon>Bacteria</taxon>
        <taxon>Candidatus Saccharimonadota</taxon>
        <taxon>Candidatus Saccharimonadota incertae sedis</taxon>
        <taxon>Candidatus Minimicrobia</taxon>
    </lineage>
</organism>
<keyword evidence="2" id="KW-1185">Reference proteome</keyword>